<dbReference type="Pfam" id="PF13180">
    <property type="entry name" value="PDZ_2"/>
    <property type="match status" value="1"/>
</dbReference>
<organism evidence="3 4">
    <name type="scientific">Candidatus Opimibacter skivensis</name>
    <dbReference type="NCBI Taxonomy" id="2982028"/>
    <lineage>
        <taxon>Bacteria</taxon>
        <taxon>Pseudomonadati</taxon>
        <taxon>Bacteroidota</taxon>
        <taxon>Saprospiria</taxon>
        <taxon>Saprospirales</taxon>
        <taxon>Saprospiraceae</taxon>
        <taxon>Candidatus Opimibacter</taxon>
    </lineage>
</organism>
<gene>
    <name evidence="3" type="ORF">IPP15_05400</name>
</gene>
<dbReference type="EMBL" id="JADKGY010000001">
    <property type="protein sequence ID" value="MBK9981851.1"/>
    <property type="molecule type" value="Genomic_DNA"/>
</dbReference>
<sequence>MIGYIDHKASLTIILGAHYDHLGMGTFGSLGDGKPAIHNGADDNASGVGMILELAERLRANKNFNYLFIAFTGEENGLWGSNYYTEHPTIDFKDVTAMLNFDMVGRLNPESKLAINGVGTSPGWPDLIKSSNTFGFDITSSESGIGPSDHSSFYVMDMPVLHFFTGSHEDYHKPSDDVDKINSAGMVRIANLVVAMISGINNKEKMQFTKTKDADPSSSPKLEVTLGVLPDYLYDGAGLRLDGVRDGKPAQIAGMKKGDIITHMAGKDIKDIYAYMAVLGTFHKGDKIKVTALRGDKEMEFDISF</sequence>
<dbReference type="Proteomes" id="UP000808337">
    <property type="component" value="Unassembled WGS sequence"/>
</dbReference>
<evidence type="ECO:0000313" key="4">
    <source>
        <dbReference type="Proteomes" id="UP000808337"/>
    </source>
</evidence>
<feature type="domain" description="PDZ" evidence="2">
    <location>
        <begin position="239"/>
        <end position="303"/>
    </location>
</feature>
<dbReference type="Pfam" id="PF04389">
    <property type="entry name" value="Peptidase_M28"/>
    <property type="match status" value="1"/>
</dbReference>
<dbReference type="SUPFAM" id="SSF50156">
    <property type="entry name" value="PDZ domain-like"/>
    <property type="match status" value="1"/>
</dbReference>
<evidence type="ECO:0000313" key="3">
    <source>
        <dbReference type="EMBL" id="MBK9981851.1"/>
    </source>
</evidence>
<dbReference type="GO" id="GO:0006508">
    <property type="term" value="P:proteolysis"/>
    <property type="evidence" value="ECO:0007669"/>
    <property type="project" value="InterPro"/>
</dbReference>
<comment type="caution">
    <text evidence="3">The sequence shown here is derived from an EMBL/GenBank/DDBJ whole genome shotgun (WGS) entry which is preliminary data.</text>
</comment>
<dbReference type="AlphaFoldDB" id="A0A9D7XPB4"/>
<dbReference type="InterPro" id="IPR007484">
    <property type="entry name" value="Peptidase_M28"/>
</dbReference>
<reference evidence="3 4" key="1">
    <citation type="submission" date="2020-10" db="EMBL/GenBank/DDBJ databases">
        <title>Connecting structure to function with the recovery of over 1000 high-quality activated sludge metagenome-assembled genomes encoding full-length rRNA genes using long-read sequencing.</title>
        <authorList>
            <person name="Singleton C.M."/>
            <person name="Petriglieri F."/>
            <person name="Kristensen J.M."/>
            <person name="Kirkegaard R.H."/>
            <person name="Michaelsen T.Y."/>
            <person name="Andersen M.H."/>
            <person name="Karst S.M."/>
            <person name="Dueholm M.S."/>
            <person name="Nielsen P.H."/>
            <person name="Albertsen M."/>
        </authorList>
    </citation>
    <scope>NUCLEOTIDE SEQUENCE [LARGE SCALE GENOMIC DNA]</scope>
    <source>
        <strain evidence="3">Ribe_18-Q3-R11-54_MAXAC.273</strain>
    </source>
</reference>
<dbReference type="Gene3D" id="2.30.42.10">
    <property type="match status" value="1"/>
</dbReference>
<proteinExistence type="predicted"/>
<dbReference type="SUPFAM" id="SSF53187">
    <property type="entry name" value="Zn-dependent exopeptidases"/>
    <property type="match status" value="1"/>
</dbReference>
<dbReference type="InterPro" id="IPR001478">
    <property type="entry name" value="PDZ"/>
</dbReference>
<evidence type="ECO:0000259" key="1">
    <source>
        <dbReference type="Pfam" id="PF04389"/>
    </source>
</evidence>
<protein>
    <submittedName>
        <fullName evidence="3">M28 family peptidase</fullName>
    </submittedName>
</protein>
<evidence type="ECO:0000259" key="2">
    <source>
        <dbReference type="Pfam" id="PF13180"/>
    </source>
</evidence>
<dbReference type="InterPro" id="IPR045175">
    <property type="entry name" value="M28_fam"/>
</dbReference>
<dbReference type="PANTHER" id="PTHR12147:SF26">
    <property type="entry name" value="PEPTIDASE M28 DOMAIN-CONTAINING PROTEIN"/>
    <property type="match status" value="1"/>
</dbReference>
<feature type="domain" description="Peptidase M28" evidence="1">
    <location>
        <begin position="4"/>
        <end position="196"/>
    </location>
</feature>
<name>A0A9D7XPB4_9BACT</name>
<accession>A0A9D7XPB4</accession>
<dbReference type="InterPro" id="IPR036034">
    <property type="entry name" value="PDZ_sf"/>
</dbReference>
<dbReference type="GO" id="GO:0008235">
    <property type="term" value="F:metalloexopeptidase activity"/>
    <property type="evidence" value="ECO:0007669"/>
    <property type="project" value="InterPro"/>
</dbReference>
<dbReference type="PANTHER" id="PTHR12147">
    <property type="entry name" value="METALLOPEPTIDASE M28 FAMILY MEMBER"/>
    <property type="match status" value="1"/>
</dbReference>
<dbReference type="Gene3D" id="3.40.630.10">
    <property type="entry name" value="Zn peptidases"/>
    <property type="match status" value="1"/>
</dbReference>